<name>A0A913WYU0_EXADI</name>
<dbReference type="SMART" id="SM00353">
    <property type="entry name" value="HLH"/>
    <property type="match status" value="1"/>
</dbReference>
<dbReference type="InterPro" id="IPR012682">
    <property type="entry name" value="Tscrpt_reg_Myc_N"/>
</dbReference>
<accession>A0A913WYU0</accession>
<keyword evidence="1" id="KW-0238">DNA-binding</keyword>
<dbReference type="SUPFAM" id="SSF47459">
    <property type="entry name" value="HLH, helix-loop-helix DNA-binding domain"/>
    <property type="match status" value="1"/>
</dbReference>
<dbReference type="KEGG" id="epa:110235021"/>
<dbReference type="CDD" id="cd11400">
    <property type="entry name" value="bHLHzip_Myc"/>
    <property type="match status" value="1"/>
</dbReference>
<feature type="domain" description="BHLH" evidence="3">
    <location>
        <begin position="236"/>
        <end position="288"/>
    </location>
</feature>
<evidence type="ECO:0000256" key="2">
    <source>
        <dbReference type="SAM" id="MobiDB-lite"/>
    </source>
</evidence>
<dbReference type="Proteomes" id="UP000887567">
    <property type="component" value="Unplaced"/>
</dbReference>
<dbReference type="Pfam" id="PF01056">
    <property type="entry name" value="Myc_N"/>
    <property type="match status" value="1"/>
</dbReference>
<keyword evidence="5" id="KW-1185">Reference proteome</keyword>
<evidence type="ECO:0000313" key="5">
    <source>
        <dbReference type="Proteomes" id="UP000887567"/>
    </source>
</evidence>
<evidence type="ECO:0000256" key="1">
    <source>
        <dbReference type="ARBA" id="ARBA00023125"/>
    </source>
</evidence>
<dbReference type="PRINTS" id="PR00044">
    <property type="entry name" value="LEUZIPPRMYC"/>
</dbReference>
<dbReference type="InterPro" id="IPR036638">
    <property type="entry name" value="HLH_DNA-bd_sf"/>
</dbReference>
<organism evidence="4 5">
    <name type="scientific">Exaiptasia diaphana</name>
    <name type="common">Tropical sea anemone</name>
    <name type="synonym">Aiptasia pulchella</name>
    <dbReference type="NCBI Taxonomy" id="2652724"/>
    <lineage>
        <taxon>Eukaryota</taxon>
        <taxon>Metazoa</taxon>
        <taxon>Cnidaria</taxon>
        <taxon>Anthozoa</taxon>
        <taxon>Hexacorallia</taxon>
        <taxon>Actiniaria</taxon>
        <taxon>Aiptasiidae</taxon>
        <taxon>Exaiptasia</taxon>
    </lineage>
</organism>
<feature type="region of interest" description="Disordered" evidence="2">
    <location>
        <begin position="167"/>
        <end position="235"/>
    </location>
</feature>
<dbReference type="GeneID" id="110235021"/>
<sequence length="326" mass="36916">MAALVELNRPFELENDQDVSFFFHSGKEDSGDSDSLHSTVPTMDIWKKFELLPTPPRSPSRSSDSPVPIDSSVVADTLQIVSEILDEDDAQPQVQSDKNCSLRSKLIQDCMWSLAYDSFDLGKVLTCPEDLYETPCSTPPPVEYVSTDCVDPATVFPYPINDTQSLCSSHTSDSEEEIDVVTIEKPKRRLSANTDEPPLKRHKPVASRSKSFSSQKKSKEVKRQASSGSDEEDCENKRAVHNVLERKRRNDLKTSFHLLRAEVPEIEDNERSPKVVILRKAKDYVEQLKIDEARLRKELDKENKKNKELSNKLSALRSTRRTCTST</sequence>
<dbReference type="GO" id="GO:0046983">
    <property type="term" value="F:protein dimerization activity"/>
    <property type="evidence" value="ECO:0007669"/>
    <property type="project" value="InterPro"/>
</dbReference>
<dbReference type="InterPro" id="IPR050433">
    <property type="entry name" value="Myc_transcription_factors"/>
</dbReference>
<proteinExistence type="predicted"/>
<dbReference type="OMA" id="ATEFIME"/>
<evidence type="ECO:0000313" key="4">
    <source>
        <dbReference type="EnsemblMetazoa" id="XP_020896095.1"/>
    </source>
</evidence>
<dbReference type="PIRSF" id="PIRSF001705">
    <property type="entry name" value="Myc_protein"/>
    <property type="match status" value="1"/>
</dbReference>
<dbReference type="GO" id="GO:0003700">
    <property type="term" value="F:DNA-binding transcription factor activity"/>
    <property type="evidence" value="ECO:0007669"/>
    <property type="project" value="InterPro"/>
</dbReference>
<dbReference type="InterPro" id="IPR002418">
    <property type="entry name" value="Tscrpt_reg_Myc"/>
</dbReference>
<evidence type="ECO:0000259" key="3">
    <source>
        <dbReference type="PROSITE" id="PS50888"/>
    </source>
</evidence>
<dbReference type="Gene3D" id="4.10.280.10">
    <property type="entry name" value="Helix-loop-helix DNA-binding domain"/>
    <property type="match status" value="1"/>
</dbReference>
<dbReference type="AlphaFoldDB" id="A0A913WYU0"/>
<dbReference type="EnsemblMetazoa" id="XM_021040436.2">
    <property type="protein sequence ID" value="XP_020896095.1"/>
    <property type="gene ID" value="LOC110235021"/>
</dbReference>
<dbReference type="Pfam" id="PF00010">
    <property type="entry name" value="HLH"/>
    <property type="match status" value="1"/>
</dbReference>
<protein>
    <recommendedName>
        <fullName evidence="3">BHLH domain-containing protein</fullName>
    </recommendedName>
</protein>
<dbReference type="InterPro" id="IPR011598">
    <property type="entry name" value="bHLH_dom"/>
</dbReference>
<feature type="region of interest" description="Disordered" evidence="2">
    <location>
        <begin position="300"/>
        <end position="326"/>
    </location>
</feature>
<dbReference type="FunFam" id="4.10.280.10:FF:000019">
    <property type="entry name" value="Myc proto-oncogene protein"/>
    <property type="match status" value="1"/>
</dbReference>
<dbReference type="PANTHER" id="PTHR45851">
    <property type="entry name" value="MYC PROTO-ONCOGENE"/>
    <property type="match status" value="1"/>
</dbReference>
<dbReference type="GO" id="GO:0003677">
    <property type="term" value="F:DNA binding"/>
    <property type="evidence" value="ECO:0007669"/>
    <property type="project" value="UniProtKB-KW"/>
</dbReference>
<dbReference type="RefSeq" id="XP_020896095.1">
    <property type="nucleotide sequence ID" value="XM_021040436.2"/>
</dbReference>
<dbReference type="PROSITE" id="PS50888">
    <property type="entry name" value="BHLH"/>
    <property type="match status" value="1"/>
</dbReference>
<dbReference type="OrthoDB" id="5964374at2759"/>
<feature type="compositionally biased region" description="Basic and acidic residues" evidence="2">
    <location>
        <begin position="300"/>
        <end position="310"/>
    </location>
</feature>
<reference evidence="4" key="1">
    <citation type="submission" date="2022-11" db="UniProtKB">
        <authorList>
            <consortium name="EnsemblMetazoa"/>
        </authorList>
    </citation>
    <scope>IDENTIFICATION</scope>
</reference>